<evidence type="ECO:0000259" key="5">
    <source>
        <dbReference type="SMART" id="SM01027"/>
    </source>
</evidence>
<keyword evidence="4" id="KW-0539">Nucleus</keyword>
<dbReference type="SUPFAM" id="SSF56281">
    <property type="entry name" value="Metallo-hydrolase/oxidoreductase"/>
    <property type="match status" value="1"/>
</dbReference>
<proteinExistence type="predicted"/>
<evidence type="ECO:0000313" key="6">
    <source>
        <dbReference type="EMBL" id="KAJ0978853.1"/>
    </source>
</evidence>
<dbReference type="GO" id="GO:0005737">
    <property type="term" value="C:cytoplasm"/>
    <property type="evidence" value="ECO:0007669"/>
    <property type="project" value="UniProtKB-SubCell"/>
</dbReference>
<keyword evidence="3" id="KW-0963">Cytoplasm</keyword>
<dbReference type="InterPro" id="IPR036866">
    <property type="entry name" value="RibonucZ/Hydroxyglut_hydro"/>
</dbReference>
<evidence type="ECO:0000256" key="2">
    <source>
        <dbReference type="ARBA" id="ARBA00004496"/>
    </source>
</evidence>
<sequence length="674" mass="75768">MKLTCLSMGRGFYCPPCHMLELCGFRVLLECPLDLSALTVFSPLVSDSANHLICAVPWYKTVKSLHLWDPSLIDLVLISTPYAILGLPFLTRLSGFSAKIYATEAVATMGRLIMEDLVSMHAEYAQFYGPDERPACPEWMEWEELEKLPLDLREIVLGKDGVELGAWMPLYSAADVKECMLKVHSLRYGEEACYNSALILKSFSSGLEIGSCNWMINGPRRNVTYLSSSIFKSAHAMGFDYHSLQGNDLILFSDLSGEVIDDGRNDADGCKIYDEIVVEDPHSSYVSAVGASYGNEEDLVKLLLENHENLEESDRIAFICSCVLDSLKEGGSVLIPIGRIGIVLLLLEKIWQFLESSNMMVPIFMISTIAEETLASTNAMPEWLCEERRQKLFSGEPLFGHTELIKEKKLYLFPVLNSSNLLMIWKEPCLVFCPHWSLRLGPAVHLLRRWHKDHRSLLILEEGVDAEMALLPFKTLSLKVLQCSFITGIKLKKIQPLLQMLQPKIVLLPDGLKSQLTISKNYAHLYYSENVALRVPSLREDFEARIMRYLDFKLQPRILPQENLAIARLKGRLRLSNGNYLLVPAEKPAHFSNKQQLHWGSINPDLLLKALKDKGLDGHISDDETASCGVQFISIITPHEAVIEIDSKQTVISAANENLAAVIYEAFRSICNGI</sequence>
<organism evidence="6 7">
    <name type="scientific">Dioscorea zingiberensis</name>
    <dbReference type="NCBI Taxonomy" id="325984"/>
    <lineage>
        <taxon>Eukaryota</taxon>
        <taxon>Viridiplantae</taxon>
        <taxon>Streptophyta</taxon>
        <taxon>Embryophyta</taxon>
        <taxon>Tracheophyta</taxon>
        <taxon>Spermatophyta</taxon>
        <taxon>Magnoliopsida</taxon>
        <taxon>Liliopsida</taxon>
        <taxon>Dioscoreales</taxon>
        <taxon>Dioscoreaceae</taxon>
        <taxon>Dioscorea</taxon>
    </lineage>
</organism>
<dbReference type="GO" id="GO:0032039">
    <property type="term" value="C:integrator complex"/>
    <property type="evidence" value="ECO:0007669"/>
    <property type="project" value="InterPro"/>
</dbReference>
<dbReference type="GO" id="GO:0034472">
    <property type="term" value="P:snRNA 3'-end processing"/>
    <property type="evidence" value="ECO:0007669"/>
    <property type="project" value="TreeGrafter"/>
</dbReference>
<dbReference type="Pfam" id="PF10996">
    <property type="entry name" value="Beta-Casp"/>
    <property type="match status" value="1"/>
</dbReference>
<dbReference type="Gene3D" id="3.40.50.10890">
    <property type="match status" value="1"/>
</dbReference>
<reference evidence="6" key="1">
    <citation type="submission" date="2021-03" db="EMBL/GenBank/DDBJ databases">
        <authorList>
            <person name="Li Z."/>
            <person name="Yang C."/>
        </authorList>
    </citation>
    <scope>NUCLEOTIDE SEQUENCE</scope>
    <source>
        <strain evidence="6">Dzin_1.0</strain>
        <tissue evidence="6">Leaf</tissue>
    </source>
</reference>
<dbReference type="AlphaFoldDB" id="A0A9D5CT95"/>
<evidence type="ECO:0000313" key="7">
    <source>
        <dbReference type="Proteomes" id="UP001085076"/>
    </source>
</evidence>
<dbReference type="EMBL" id="JAGGNH010000003">
    <property type="protein sequence ID" value="KAJ0978853.1"/>
    <property type="molecule type" value="Genomic_DNA"/>
</dbReference>
<gene>
    <name evidence="6" type="ORF">J5N97_014327</name>
</gene>
<protein>
    <recommendedName>
        <fullName evidence="5">Beta-Casp domain-containing protein</fullName>
    </recommendedName>
</protein>
<feature type="domain" description="Beta-Casp" evidence="5">
    <location>
        <begin position="343"/>
        <end position="470"/>
    </location>
</feature>
<accession>A0A9D5CT95</accession>
<evidence type="ECO:0000256" key="3">
    <source>
        <dbReference type="ARBA" id="ARBA00022490"/>
    </source>
</evidence>
<dbReference type="SMART" id="SM01027">
    <property type="entry name" value="Beta-Casp"/>
    <property type="match status" value="1"/>
</dbReference>
<evidence type="ECO:0000256" key="1">
    <source>
        <dbReference type="ARBA" id="ARBA00004123"/>
    </source>
</evidence>
<dbReference type="PANTHER" id="PTHR46094">
    <property type="entry name" value="INTEGRATOR COMPLEX SUBUNIT 9"/>
    <property type="match status" value="1"/>
</dbReference>
<dbReference type="InterPro" id="IPR027074">
    <property type="entry name" value="Integrator_9su"/>
</dbReference>
<evidence type="ECO:0000256" key="4">
    <source>
        <dbReference type="ARBA" id="ARBA00023242"/>
    </source>
</evidence>
<name>A0A9D5CT95_9LILI</name>
<keyword evidence="7" id="KW-1185">Reference proteome</keyword>
<dbReference type="OrthoDB" id="5600060at2759"/>
<dbReference type="Proteomes" id="UP001085076">
    <property type="component" value="Miscellaneous, Linkage group lg03"/>
</dbReference>
<dbReference type="Gene3D" id="3.60.15.10">
    <property type="entry name" value="Ribonuclease Z/Hydroxyacylglutathione hydrolase-like"/>
    <property type="match status" value="1"/>
</dbReference>
<dbReference type="InterPro" id="IPR022712">
    <property type="entry name" value="Beta_Casp"/>
</dbReference>
<dbReference type="PANTHER" id="PTHR46094:SF1">
    <property type="entry name" value="INTEGRATOR COMPLEX SUBUNIT 9"/>
    <property type="match status" value="1"/>
</dbReference>
<comment type="subcellular location">
    <subcellularLocation>
        <location evidence="2">Cytoplasm</location>
    </subcellularLocation>
    <subcellularLocation>
        <location evidence="1">Nucleus</location>
    </subcellularLocation>
</comment>
<comment type="caution">
    <text evidence="6">The sequence shown here is derived from an EMBL/GenBank/DDBJ whole genome shotgun (WGS) entry which is preliminary data.</text>
</comment>
<reference evidence="6" key="2">
    <citation type="journal article" date="2022" name="Hortic Res">
        <title>The genome of Dioscorea zingiberensis sheds light on the biosynthesis, origin and evolution of the medicinally important diosgenin saponins.</title>
        <authorList>
            <person name="Li Y."/>
            <person name="Tan C."/>
            <person name="Li Z."/>
            <person name="Guo J."/>
            <person name="Li S."/>
            <person name="Chen X."/>
            <person name="Wang C."/>
            <person name="Dai X."/>
            <person name="Yang H."/>
            <person name="Song W."/>
            <person name="Hou L."/>
            <person name="Xu J."/>
            <person name="Tong Z."/>
            <person name="Xu A."/>
            <person name="Yuan X."/>
            <person name="Wang W."/>
            <person name="Yang Q."/>
            <person name="Chen L."/>
            <person name="Sun Z."/>
            <person name="Wang K."/>
            <person name="Pan B."/>
            <person name="Chen J."/>
            <person name="Bao Y."/>
            <person name="Liu F."/>
            <person name="Qi X."/>
            <person name="Gang D.R."/>
            <person name="Wen J."/>
            <person name="Li J."/>
        </authorList>
    </citation>
    <scope>NUCLEOTIDE SEQUENCE</scope>
    <source>
        <strain evidence="6">Dzin_1.0</strain>
    </source>
</reference>